<dbReference type="RefSeq" id="WP_097378524.1">
    <property type="nucleotide sequence ID" value="NZ_NXNI01000001.1"/>
</dbReference>
<dbReference type="Pfam" id="PF01494">
    <property type="entry name" value="FAD_binding_3"/>
    <property type="match status" value="1"/>
</dbReference>
<dbReference type="PANTHER" id="PTHR43422:SF3">
    <property type="entry name" value="THIAMINE THIAZOLE SYNTHASE"/>
    <property type="match status" value="1"/>
</dbReference>
<name>A0A2A5QRV7_9EURY</name>
<dbReference type="PANTHER" id="PTHR43422">
    <property type="entry name" value="THIAMINE THIAZOLE SYNTHASE"/>
    <property type="match status" value="1"/>
</dbReference>
<dbReference type="OrthoDB" id="202449at2157"/>
<accession>A0A2A5QRV7</accession>
<organism evidence="2 3">
    <name type="scientific">Natrinema ejinorense</name>
    <dbReference type="NCBI Taxonomy" id="373386"/>
    <lineage>
        <taxon>Archaea</taxon>
        <taxon>Methanobacteriati</taxon>
        <taxon>Methanobacteriota</taxon>
        <taxon>Stenosarchaea group</taxon>
        <taxon>Halobacteria</taxon>
        <taxon>Halobacteriales</taxon>
        <taxon>Natrialbaceae</taxon>
        <taxon>Natrinema</taxon>
    </lineage>
</organism>
<gene>
    <name evidence="2" type="ORF">CP557_02930</name>
</gene>
<dbReference type="InterPro" id="IPR002938">
    <property type="entry name" value="FAD-bd"/>
</dbReference>
<dbReference type="InterPro" id="IPR036188">
    <property type="entry name" value="FAD/NAD-bd_sf"/>
</dbReference>
<evidence type="ECO:0000313" key="3">
    <source>
        <dbReference type="Proteomes" id="UP000219689"/>
    </source>
</evidence>
<dbReference type="Proteomes" id="UP000219689">
    <property type="component" value="Unassembled WGS sequence"/>
</dbReference>
<dbReference type="PRINTS" id="PR00420">
    <property type="entry name" value="RNGMNOXGNASE"/>
</dbReference>
<protein>
    <submittedName>
        <fullName evidence="2">Oxidoreductase</fullName>
    </submittedName>
</protein>
<dbReference type="GO" id="GO:0071949">
    <property type="term" value="F:FAD binding"/>
    <property type="evidence" value="ECO:0007669"/>
    <property type="project" value="InterPro"/>
</dbReference>
<dbReference type="AlphaFoldDB" id="A0A2A5QRV7"/>
<feature type="domain" description="FAD-binding" evidence="1">
    <location>
        <begin position="21"/>
        <end position="358"/>
    </location>
</feature>
<keyword evidence="3" id="KW-1185">Reference proteome</keyword>
<evidence type="ECO:0000313" key="2">
    <source>
        <dbReference type="EMBL" id="PCR89576.1"/>
    </source>
</evidence>
<comment type="caution">
    <text evidence="2">The sequence shown here is derived from an EMBL/GenBank/DDBJ whole genome shotgun (WGS) entry which is preliminary data.</text>
</comment>
<reference evidence="2 3" key="1">
    <citation type="submission" date="2017-09" db="EMBL/GenBank/DDBJ databases">
        <title>Genome sequences of Natrinema ejinorence JCM 13890T.</title>
        <authorList>
            <person name="Roh S.W."/>
            <person name="Kim Y.B."/>
            <person name="Kim J.Y."/>
        </authorList>
    </citation>
    <scope>NUCLEOTIDE SEQUENCE [LARGE SCALE GENOMIC DNA]</scope>
    <source>
        <strain evidence="2 3">JCM 13890</strain>
    </source>
</reference>
<proteinExistence type="predicted"/>
<sequence length="446" mass="49391">MVLEAVTRYDDSRVSQKQGRAIVVGSGVAGLCAARVLADRFTEVIVIEQDPLPDEPSTRRGVPQASQPHVLQEAGRATLEDLFPDYGEALLSTGGLLIDAASDLSYYYDGGYLANGPKRIPMYCASRPLFERTLRTRVTAIDEITVRTRTTLIDYLTEDTTRIHGVEVRGQNAEKTELDADLIVDATGRTSRTPNWLKEHGYRPPPVEEIQVDVTYSTVVIDRPTDERHAIIVPPSPPRTRGGAVLPIEDGRWLVTVQGIHGERAPTDPDEVVSFANSLPNDEVAQLLETHEWLGDEVRHYPFPSNVRRRYEALDRFPDGLLVTGDAIASFNPLYGQGMSVAALDALELHHALAAGQRESLSSRFFRRVASVIDTAWTIAIGADLEYPQANDPTPRKAKLLGWYLSRLRQGAQSDGTLTDAFLRVSTMEKDPLSLVRPSVIRRTLF</sequence>
<dbReference type="Gene3D" id="3.50.50.60">
    <property type="entry name" value="FAD/NAD(P)-binding domain"/>
    <property type="match status" value="1"/>
</dbReference>
<evidence type="ECO:0000259" key="1">
    <source>
        <dbReference type="Pfam" id="PF01494"/>
    </source>
</evidence>
<dbReference type="EMBL" id="NXNI01000001">
    <property type="protein sequence ID" value="PCR89576.1"/>
    <property type="molecule type" value="Genomic_DNA"/>
</dbReference>
<dbReference type="SUPFAM" id="SSF51905">
    <property type="entry name" value="FAD/NAD(P)-binding domain"/>
    <property type="match status" value="1"/>
</dbReference>